<accession>A0A2U8GK16</accession>
<proteinExistence type="predicted"/>
<keyword evidence="2" id="KW-1185">Reference proteome</keyword>
<organism evidence="1 2">
    <name type="scientific">Parazoarcus communis</name>
    <dbReference type="NCBI Taxonomy" id="41977"/>
    <lineage>
        <taxon>Bacteria</taxon>
        <taxon>Pseudomonadati</taxon>
        <taxon>Pseudomonadota</taxon>
        <taxon>Betaproteobacteria</taxon>
        <taxon>Rhodocyclales</taxon>
        <taxon>Zoogloeaceae</taxon>
        <taxon>Parazoarcus</taxon>
    </lineage>
</organism>
<dbReference type="AlphaFoldDB" id="A0A2U8GK16"/>
<dbReference type="Proteomes" id="UP000244930">
    <property type="component" value="Chromosome"/>
</dbReference>
<dbReference type="Gene3D" id="1.10.10.1130">
    <property type="entry name" value="Uncharacterised protein PF10982, DUF2789"/>
    <property type="match status" value="1"/>
</dbReference>
<name>A0A2U8GK16_9RHOO</name>
<dbReference type="RefSeq" id="WP_108947522.1">
    <property type="nucleotide sequence ID" value="NZ_CP022187.1"/>
</dbReference>
<evidence type="ECO:0000313" key="2">
    <source>
        <dbReference type="Proteomes" id="UP000244930"/>
    </source>
</evidence>
<evidence type="ECO:0000313" key="1">
    <source>
        <dbReference type="EMBL" id="AWI73812.1"/>
    </source>
</evidence>
<dbReference type="Pfam" id="PF10982">
    <property type="entry name" value="DUF2789"/>
    <property type="match status" value="1"/>
</dbReference>
<protein>
    <recommendedName>
        <fullName evidence="3">DUF2789 domain-containing protein</fullName>
    </recommendedName>
</protein>
<dbReference type="InterPro" id="IPR038086">
    <property type="entry name" value="DUF2789_sf"/>
</dbReference>
<dbReference type="KEGG" id="acom:CEW83_00040"/>
<evidence type="ECO:0008006" key="3">
    <source>
        <dbReference type="Google" id="ProtNLM"/>
    </source>
</evidence>
<reference evidence="1 2" key="1">
    <citation type="submission" date="2017-06" db="EMBL/GenBank/DDBJ databases">
        <title>Azoarcus.</title>
        <authorList>
            <person name="Woo J.-H."/>
            <person name="Kim H.-S."/>
        </authorList>
    </citation>
    <scope>NUCLEOTIDE SEQUENCE [LARGE SCALE GENOMIC DNA]</scope>
    <source>
        <strain evidence="1 2">TSPY31</strain>
    </source>
</reference>
<sequence length="78" mass="8919">MENPIHEFKDLFEQLGLPSDKASITSFIDSHRPLPHDIKLAEAPFWNASQAGFLREELLEDADWAEIVDRLDVALRTT</sequence>
<gene>
    <name evidence="1" type="ORF">CEW83_00040</name>
</gene>
<dbReference type="InterPro" id="IPR021250">
    <property type="entry name" value="DUF2789"/>
</dbReference>
<dbReference type="EMBL" id="CP022187">
    <property type="protein sequence ID" value="AWI73812.1"/>
    <property type="molecule type" value="Genomic_DNA"/>
</dbReference>